<organism evidence="5 6">
    <name type="scientific">Kinneretia aquatilis</name>
    <dbReference type="NCBI Taxonomy" id="2070761"/>
    <lineage>
        <taxon>Bacteria</taxon>
        <taxon>Pseudomonadati</taxon>
        <taxon>Pseudomonadota</taxon>
        <taxon>Betaproteobacteria</taxon>
        <taxon>Burkholderiales</taxon>
        <taxon>Sphaerotilaceae</taxon>
        <taxon>Roseateles</taxon>
    </lineage>
</organism>
<dbReference type="CDD" id="cd04276">
    <property type="entry name" value="ZnMc_MMP_like_2"/>
    <property type="match status" value="1"/>
</dbReference>
<evidence type="ECO:0000259" key="4">
    <source>
        <dbReference type="Pfam" id="PF17162"/>
    </source>
</evidence>
<dbReference type="AlphaFoldDB" id="A0A2N8KWU8"/>
<feature type="domain" description="EcxA zinc-binding" evidence="2">
    <location>
        <begin position="529"/>
        <end position="852"/>
    </location>
</feature>
<evidence type="ECO:0000259" key="3">
    <source>
        <dbReference type="Pfam" id="PF17148"/>
    </source>
</evidence>
<protein>
    <submittedName>
        <fullName evidence="5">Metallopeptidase</fullName>
    </submittedName>
</protein>
<reference evidence="5 6" key="1">
    <citation type="submission" date="2018-01" db="EMBL/GenBank/DDBJ databases">
        <title>Draft genome sequence of Paucibacter aquatile CR182 isolated from freshwater of the Nakdong River.</title>
        <authorList>
            <person name="Choi A."/>
            <person name="Chung E.J."/>
        </authorList>
    </citation>
    <scope>NUCLEOTIDE SEQUENCE [LARGE SCALE GENOMIC DNA]</scope>
    <source>
        <strain evidence="5 6">CR182</strain>
    </source>
</reference>
<comment type="caution">
    <text evidence="5">The sequence shown here is derived from an EMBL/GenBank/DDBJ whole genome shotgun (WGS) entry which is preliminary data.</text>
</comment>
<accession>A0A2N8KWU8</accession>
<dbReference type="InterPro" id="IPR034032">
    <property type="entry name" value="Zn_MMP-like_bac"/>
</dbReference>
<keyword evidence="6" id="KW-1185">Reference proteome</keyword>
<dbReference type="InterPro" id="IPR024079">
    <property type="entry name" value="MetalloPept_cat_dom_sf"/>
</dbReference>
<evidence type="ECO:0000259" key="2">
    <source>
        <dbReference type="Pfam" id="PF16313"/>
    </source>
</evidence>
<dbReference type="InterPro" id="IPR033428">
    <property type="entry name" value="DUF5118"/>
</dbReference>
<evidence type="ECO:0000313" key="5">
    <source>
        <dbReference type="EMBL" id="PND37882.1"/>
    </source>
</evidence>
<dbReference type="Pfam" id="PF17162">
    <property type="entry name" value="DUF5118"/>
    <property type="match status" value="1"/>
</dbReference>
<feature type="domain" description="DUF5117" evidence="3">
    <location>
        <begin position="161"/>
        <end position="360"/>
    </location>
</feature>
<gene>
    <name evidence="5" type="ORF">C1O66_10320</name>
</gene>
<proteinExistence type="predicted"/>
<dbReference type="OrthoDB" id="9776599at2"/>
<dbReference type="Proteomes" id="UP000235916">
    <property type="component" value="Unassembled WGS sequence"/>
</dbReference>
<dbReference type="InterPro" id="IPR033413">
    <property type="entry name" value="DUF5117"/>
</dbReference>
<evidence type="ECO:0000256" key="1">
    <source>
        <dbReference type="SAM" id="MobiDB-lite"/>
    </source>
</evidence>
<dbReference type="PANTHER" id="PTHR38478">
    <property type="entry name" value="PEPTIDASE M1A AND M12B"/>
    <property type="match status" value="1"/>
</dbReference>
<dbReference type="Pfam" id="PF16313">
    <property type="entry name" value="DUF4953"/>
    <property type="match status" value="1"/>
</dbReference>
<dbReference type="Pfam" id="PF17148">
    <property type="entry name" value="DUF5117"/>
    <property type="match status" value="1"/>
</dbReference>
<name>A0A2N8KWU8_9BURK</name>
<evidence type="ECO:0000313" key="6">
    <source>
        <dbReference type="Proteomes" id="UP000235916"/>
    </source>
</evidence>
<dbReference type="Gene3D" id="3.40.390.10">
    <property type="entry name" value="Collagenase (Catalytic Domain)"/>
    <property type="match status" value="1"/>
</dbReference>
<dbReference type="EMBL" id="POSP01000003">
    <property type="protein sequence ID" value="PND37882.1"/>
    <property type="molecule type" value="Genomic_DNA"/>
</dbReference>
<feature type="domain" description="DUF5118" evidence="4">
    <location>
        <begin position="103"/>
        <end position="149"/>
    </location>
</feature>
<dbReference type="SUPFAM" id="SSF55486">
    <property type="entry name" value="Metalloproteases ('zincins'), catalytic domain"/>
    <property type="match status" value="1"/>
</dbReference>
<dbReference type="GO" id="GO:0008237">
    <property type="term" value="F:metallopeptidase activity"/>
    <property type="evidence" value="ECO:0007669"/>
    <property type="project" value="InterPro"/>
</dbReference>
<dbReference type="InterPro" id="IPR032534">
    <property type="entry name" value="EcxA_zinc-bd"/>
</dbReference>
<sequence length="939" mass="100803">MSIPKQDVQPAALVTTTHRAPVRSALKLSTLAAAVAVLSACATTTPPSGSAGAPPSPAAAVTPAATPAPAAGSTATAAAPAAPGAAAPAAAAGARPPADPSAPKPFADIIKDAKVQDGLFPIWRKDEKAWLELPKDKIGKPFLFTVNVANAVGERGLYASQMGMDQMVEWRRIGNQIQLVALNTAFRGEGGGKAAVAQAFSPSLLASGTVASAEHPERKSVLIDASMFLGDIPGLSTRLEGAYRLPFAPDRANSFIEASRADAKLSTLTARMHFSTPRIPAPPLTPTPVPMPTPPQATPDPRSLFVSFVYSFAALPQTAMRPRLSDPRLGHFMESFTDLGDDKKANARVHYIKRWRLEKKDPSAALSEPVQPITYWMDKNIPVKYRPAVEAGIVEWNKAFEKIGFKNAVVAKQQPDDADWDNMDAGHASIRWFVGADVGFAIGPSHADPRSGEILDADIGMSDVFSRGSRRMIVEDVGLSPAAQSLAALPGHRHGAHEALCTYAHDAASEMNFALDVLEARGDIAPDSPEAEAFVAAVIKDTIMHEVGHTLGLKHNFKASTTVTQKQLADKTYTDAHGISGSVMDYNAYNLALKGEAPTTFNNTTLGAYDYWAIEYAYKPISVENEAAELAKIASRSTEPALAYADDADAGGFGPYDGMDPLANRFDLGDDPLAYYKKRLKLSKELWTRVQDRKPEAGEDPLRQRRALMSGFNQLFRAAELVGKYVGGMHALRDLPGSTGRASFKPVEPAKQREALQFLASGLFSADSFKFKPEFLSTLTIDYNEWERGGPLNVPASVARVQLVALDRLLSQNTALRLMDMPAYVPEAQRKGLISLNEVYATLQSAIWSELKSGSEIDRLRRNLQREHLKRLQAILTKGGGASGQMADAYALARLQANNLAAELRAAVAKGGQTVETRAHLAESLDTLNSALKASMSRS</sequence>
<dbReference type="RefSeq" id="WP_102767802.1">
    <property type="nucleotide sequence ID" value="NZ_POSP01000003.1"/>
</dbReference>
<feature type="region of interest" description="Disordered" evidence="1">
    <location>
        <begin position="44"/>
        <end position="76"/>
    </location>
</feature>
<dbReference type="PANTHER" id="PTHR38478:SF1">
    <property type="entry name" value="ZINC DEPENDENT METALLOPROTEASE DOMAIN LIPOPROTEIN"/>
    <property type="match status" value="1"/>
</dbReference>